<keyword evidence="17" id="KW-1185">Reference proteome</keyword>
<keyword evidence="9 13" id="KW-0472">Membrane</keyword>
<dbReference type="GO" id="GO:0005886">
    <property type="term" value="C:plasma membrane"/>
    <property type="evidence" value="ECO:0007669"/>
    <property type="project" value="UniProtKB-SubCell"/>
</dbReference>
<dbReference type="PANTHER" id="PTHR48063">
    <property type="entry name" value="LRR RECEPTOR-LIKE KINASE"/>
    <property type="match status" value="1"/>
</dbReference>
<keyword evidence="3" id="KW-1003">Cell membrane</keyword>
<keyword evidence="10" id="KW-0675">Receptor</keyword>
<evidence type="ECO:0000256" key="10">
    <source>
        <dbReference type="ARBA" id="ARBA00023170"/>
    </source>
</evidence>
<evidence type="ECO:0000256" key="6">
    <source>
        <dbReference type="ARBA" id="ARBA00022729"/>
    </source>
</evidence>
<dbReference type="EMBL" id="JXTC01000049">
    <property type="protein sequence ID" value="PON94672.1"/>
    <property type="molecule type" value="Genomic_DNA"/>
</dbReference>
<accession>A0A2P5FA59</accession>
<dbReference type="OrthoDB" id="1600340at2759"/>
<feature type="signal peptide" evidence="14">
    <location>
        <begin position="1"/>
        <end position="22"/>
    </location>
</feature>
<dbReference type="FunFam" id="3.80.10.10:FF:000111">
    <property type="entry name" value="LRR receptor-like serine/threonine-protein kinase ERECTA"/>
    <property type="match status" value="1"/>
</dbReference>
<evidence type="ECO:0000256" key="5">
    <source>
        <dbReference type="ARBA" id="ARBA00022692"/>
    </source>
</evidence>
<keyword evidence="11" id="KW-0325">Glycoprotein</keyword>
<evidence type="ECO:0000256" key="7">
    <source>
        <dbReference type="ARBA" id="ARBA00022737"/>
    </source>
</evidence>
<evidence type="ECO:0000256" key="4">
    <source>
        <dbReference type="ARBA" id="ARBA00022614"/>
    </source>
</evidence>
<evidence type="ECO:0000256" key="12">
    <source>
        <dbReference type="SAM" id="MobiDB-lite"/>
    </source>
</evidence>
<comment type="subcellular location">
    <subcellularLocation>
        <location evidence="1">Cell membrane</location>
        <topology evidence="1">Single-pass type I membrane protein</topology>
    </subcellularLocation>
</comment>
<dbReference type="SUPFAM" id="SSF52058">
    <property type="entry name" value="L domain-like"/>
    <property type="match status" value="2"/>
</dbReference>
<dbReference type="SUPFAM" id="SSF52047">
    <property type="entry name" value="RNI-like"/>
    <property type="match status" value="1"/>
</dbReference>
<dbReference type="Gene3D" id="3.80.10.10">
    <property type="entry name" value="Ribonuclease Inhibitor"/>
    <property type="match status" value="4"/>
</dbReference>
<protein>
    <submittedName>
        <fullName evidence="16">Leucine-rich repeat domain containing protein</fullName>
    </submittedName>
</protein>
<dbReference type="InterPro" id="IPR001611">
    <property type="entry name" value="Leu-rich_rpt"/>
</dbReference>
<dbReference type="Proteomes" id="UP000237000">
    <property type="component" value="Unassembled WGS sequence"/>
</dbReference>
<dbReference type="InterPro" id="IPR003591">
    <property type="entry name" value="Leu-rich_rpt_typical-subtyp"/>
</dbReference>
<keyword evidence="8 13" id="KW-1133">Transmembrane helix</keyword>
<feature type="domain" description="Leucine-rich repeat-containing N-terminal plant-type" evidence="15">
    <location>
        <begin position="42"/>
        <end position="85"/>
    </location>
</feature>
<dbReference type="InterPro" id="IPR013210">
    <property type="entry name" value="LRR_N_plant-typ"/>
</dbReference>
<dbReference type="PRINTS" id="PR00019">
    <property type="entry name" value="LEURICHRPT"/>
</dbReference>
<dbReference type="Pfam" id="PF13855">
    <property type="entry name" value="LRR_8"/>
    <property type="match status" value="3"/>
</dbReference>
<feature type="transmembrane region" description="Helical" evidence="13">
    <location>
        <begin position="995"/>
        <end position="1016"/>
    </location>
</feature>
<gene>
    <name evidence="16" type="ORF">TorRG33x02_094550</name>
</gene>
<dbReference type="SMART" id="SM00365">
    <property type="entry name" value="LRR_SD22"/>
    <property type="match status" value="7"/>
</dbReference>
<evidence type="ECO:0000256" key="14">
    <source>
        <dbReference type="SAM" id="SignalP"/>
    </source>
</evidence>
<evidence type="ECO:0000256" key="1">
    <source>
        <dbReference type="ARBA" id="ARBA00004251"/>
    </source>
</evidence>
<comment type="similarity">
    <text evidence="2">Belongs to the RLP family.</text>
</comment>
<sequence length="1072" mass="118835">MGHRSFCSAILILSFLLTLETSQYSSCHASTNTRSNTLACIEEERLALLDFKSSFNITTGVNHLNGLLSSWTGDHCCQWHGVVCSNRTIASENGRVITELRLRNKVYPDSFGYIIDVPNRLNARELSSALLKLRYLEHLDLGWNDFSGSSVPSFLGSMPRLRYLNLSNARFHGLVPHQLGNLSRLRVLDLSSGPGEYDSQLFVENLNWVSALKSLRRLDLSRVDLQRASDGFAKVLNMLPSLTYLRLSSCRLGNVSEGDPNQIKLLFGDYVNSTLLQHLDLSVNGLRGSIPDVIQKMQSLRVLDLSANLLNSSIPLWLGSGLENLVRINLGFNYLTGGVPDSLVNLTSLEFLDLSFNALEGSIPRSLLNLCNLKVLDFTMNKLNGTLLETFNTTSLSRCTGNSLEKLSLRWNKITGPLPVWVGQYLVSLKILDFSNNSFYGPIPESFGNLSKLKILDLSHNQLNGTVPQTLGQLSLLKALILSSNSLEGTLSEAHLANLSSLKELDIGVNPLAFHVTSDWVPPFQLTYVNFRSCNIGPEFPNWLSTQKQIITLYLSNTSISDVLPPWFPYLKSHFLDLSYNNISGKLPTFLTPKALYMNLYLSNNKFEGPMPTFPFNLNRLDLTNNLISGPLPSHIGNMTPTLDNLLLSGNKINGSIPDSLCQIRTLRVLDLSKNRLSSDVPDCWSNFKILAVLDLSENNISGVIPSSFGSATALKSLHLGNNSLNGEIPISLKNCTNLVILDLGENRLFGNLPKWIGKSLLNLEILRLRSNMLKDNIPLEFCRLTQLQVLDLSQNNISGTIPSCFGNLKGMTTGDGTASEIGIYRWSTTYGENMVQFMKGKELEYTKTLRLLVNMDISGNQITGTIPTELTKLVALRGLNLSDNHLEGNIPAMIGNIKTLESLDLSKNQLSGSIPHSMSFLNSLSHLNLSYNDLSGEIPSGNQLQTLDDPSIYVGNSELCGAPLPECETSKPPGSENGQNQGHGDNDDDNLDGFYISLSAGYVTGLWGVLGILFFKKKWRDAYFKFVDNIKERASSAIKTRVTSQRRGNRGNQNHIDEWIWTSVEELEQRR</sequence>
<evidence type="ECO:0000256" key="3">
    <source>
        <dbReference type="ARBA" id="ARBA00022475"/>
    </source>
</evidence>
<evidence type="ECO:0000313" key="16">
    <source>
        <dbReference type="EMBL" id="PON94672.1"/>
    </source>
</evidence>
<feature type="region of interest" description="Disordered" evidence="12">
    <location>
        <begin position="964"/>
        <end position="987"/>
    </location>
</feature>
<keyword evidence="4" id="KW-0433">Leucine-rich repeat</keyword>
<dbReference type="PROSITE" id="PS51450">
    <property type="entry name" value="LRR"/>
    <property type="match status" value="1"/>
</dbReference>
<name>A0A2P5FA59_TREOI</name>
<dbReference type="InterPro" id="IPR032675">
    <property type="entry name" value="LRR_dom_sf"/>
</dbReference>
<dbReference type="STRING" id="63057.A0A2P5FA59"/>
<dbReference type="InterPro" id="IPR046956">
    <property type="entry name" value="RLP23-like"/>
</dbReference>
<evidence type="ECO:0000256" key="11">
    <source>
        <dbReference type="ARBA" id="ARBA00023180"/>
    </source>
</evidence>
<dbReference type="InParanoid" id="A0A2P5FA59"/>
<dbReference type="Pfam" id="PF08263">
    <property type="entry name" value="LRRNT_2"/>
    <property type="match status" value="1"/>
</dbReference>
<dbReference type="SMART" id="SM00369">
    <property type="entry name" value="LRR_TYP"/>
    <property type="match status" value="14"/>
</dbReference>
<dbReference type="Pfam" id="PF13516">
    <property type="entry name" value="LRR_6"/>
    <property type="match status" value="1"/>
</dbReference>
<dbReference type="FunFam" id="3.80.10.10:FF:000095">
    <property type="entry name" value="LRR receptor-like serine/threonine-protein kinase GSO1"/>
    <property type="match status" value="2"/>
</dbReference>
<proteinExistence type="inferred from homology"/>
<comment type="caution">
    <text evidence="16">The sequence shown here is derived from an EMBL/GenBank/DDBJ whole genome shotgun (WGS) entry which is preliminary data.</text>
</comment>
<evidence type="ECO:0000256" key="9">
    <source>
        <dbReference type="ARBA" id="ARBA00023136"/>
    </source>
</evidence>
<dbReference type="PANTHER" id="PTHR48063:SF112">
    <property type="entry name" value="RECEPTOR LIKE PROTEIN 30-LIKE"/>
    <property type="match status" value="1"/>
</dbReference>
<evidence type="ECO:0000256" key="2">
    <source>
        <dbReference type="ARBA" id="ARBA00009592"/>
    </source>
</evidence>
<evidence type="ECO:0000259" key="15">
    <source>
        <dbReference type="Pfam" id="PF08263"/>
    </source>
</evidence>
<evidence type="ECO:0000313" key="17">
    <source>
        <dbReference type="Proteomes" id="UP000237000"/>
    </source>
</evidence>
<keyword evidence="5 13" id="KW-0812">Transmembrane</keyword>
<dbReference type="Pfam" id="PF00560">
    <property type="entry name" value="LRR_1"/>
    <property type="match status" value="9"/>
</dbReference>
<keyword evidence="7" id="KW-0677">Repeat</keyword>
<feature type="chain" id="PRO_5015130435" evidence="14">
    <location>
        <begin position="23"/>
        <end position="1072"/>
    </location>
</feature>
<organism evidence="16 17">
    <name type="scientific">Trema orientale</name>
    <name type="common">Charcoal tree</name>
    <name type="synonym">Celtis orientalis</name>
    <dbReference type="NCBI Taxonomy" id="63057"/>
    <lineage>
        <taxon>Eukaryota</taxon>
        <taxon>Viridiplantae</taxon>
        <taxon>Streptophyta</taxon>
        <taxon>Embryophyta</taxon>
        <taxon>Tracheophyta</taxon>
        <taxon>Spermatophyta</taxon>
        <taxon>Magnoliopsida</taxon>
        <taxon>eudicotyledons</taxon>
        <taxon>Gunneridae</taxon>
        <taxon>Pentapetalae</taxon>
        <taxon>rosids</taxon>
        <taxon>fabids</taxon>
        <taxon>Rosales</taxon>
        <taxon>Cannabaceae</taxon>
        <taxon>Trema</taxon>
    </lineage>
</organism>
<keyword evidence="6 14" id="KW-0732">Signal</keyword>
<evidence type="ECO:0000256" key="8">
    <source>
        <dbReference type="ARBA" id="ARBA00022989"/>
    </source>
</evidence>
<evidence type="ECO:0000256" key="13">
    <source>
        <dbReference type="SAM" id="Phobius"/>
    </source>
</evidence>
<dbReference type="AlphaFoldDB" id="A0A2P5FA59"/>
<reference evidence="17" key="1">
    <citation type="submission" date="2016-06" db="EMBL/GenBank/DDBJ databases">
        <title>Parallel loss of symbiosis genes in relatives of nitrogen-fixing non-legume Parasponia.</title>
        <authorList>
            <person name="Van Velzen R."/>
            <person name="Holmer R."/>
            <person name="Bu F."/>
            <person name="Rutten L."/>
            <person name="Van Zeijl A."/>
            <person name="Liu W."/>
            <person name="Santuari L."/>
            <person name="Cao Q."/>
            <person name="Sharma T."/>
            <person name="Shen D."/>
            <person name="Roswanjaya Y."/>
            <person name="Wardhani T."/>
            <person name="Kalhor M.S."/>
            <person name="Jansen J."/>
            <person name="Van den Hoogen J."/>
            <person name="Gungor B."/>
            <person name="Hartog M."/>
            <person name="Hontelez J."/>
            <person name="Verver J."/>
            <person name="Yang W.-C."/>
            <person name="Schijlen E."/>
            <person name="Repin R."/>
            <person name="Schilthuizen M."/>
            <person name="Schranz E."/>
            <person name="Heidstra R."/>
            <person name="Miyata K."/>
            <person name="Fedorova E."/>
            <person name="Kohlen W."/>
            <person name="Bisseling T."/>
            <person name="Smit S."/>
            <person name="Geurts R."/>
        </authorList>
    </citation>
    <scope>NUCLEOTIDE SEQUENCE [LARGE SCALE GENOMIC DNA]</scope>
    <source>
        <strain evidence="17">cv. RG33-2</strain>
    </source>
</reference>